<dbReference type="AlphaFoldDB" id="A0A150S3U2"/>
<evidence type="ECO:0000313" key="2">
    <source>
        <dbReference type="Proteomes" id="UP000075635"/>
    </source>
</evidence>
<accession>A0A150S3U2</accession>
<evidence type="ECO:0000313" key="1">
    <source>
        <dbReference type="EMBL" id="KYF87144.1"/>
    </source>
</evidence>
<dbReference type="Proteomes" id="UP000075635">
    <property type="component" value="Unassembled WGS sequence"/>
</dbReference>
<proteinExistence type="predicted"/>
<comment type="caution">
    <text evidence="1">The sequence shown here is derived from an EMBL/GenBank/DDBJ whole genome shotgun (WGS) entry which is preliminary data.</text>
</comment>
<protein>
    <submittedName>
        <fullName evidence="1">Uncharacterized protein</fullName>
    </submittedName>
</protein>
<sequence length="74" mass="8232">MKKLPPASVMSSSRRVNRMFAACSPLMINSAILTSFWRSIWMIRNRPERSGSASVNELPIGLIPTRVTLAQGRS</sequence>
<organism evidence="1 2">
    <name type="scientific">Sorangium cellulosum</name>
    <name type="common">Polyangium cellulosum</name>
    <dbReference type="NCBI Taxonomy" id="56"/>
    <lineage>
        <taxon>Bacteria</taxon>
        <taxon>Pseudomonadati</taxon>
        <taxon>Myxococcota</taxon>
        <taxon>Polyangia</taxon>
        <taxon>Polyangiales</taxon>
        <taxon>Polyangiaceae</taxon>
        <taxon>Sorangium</taxon>
    </lineage>
</organism>
<name>A0A150S3U2_SORCE</name>
<reference evidence="1 2" key="1">
    <citation type="submission" date="2014-02" db="EMBL/GenBank/DDBJ databases">
        <title>The small core and large imbalanced accessory genome model reveals a collaborative survival strategy of Sorangium cellulosum strains in nature.</title>
        <authorList>
            <person name="Han K."/>
            <person name="Peng R."/>
            <person name="Blom J."/>
            <person name="Li Y.-Z."/>
        </authorList>
    </citation>
    <scope>NUCLEOTIDE SEQUENCE [LARGE SCALE GENOMIC DNA]</scope>
    <source>
        <strain evidence="1 2">So0011-07</strain>
    </source>
</reference>
<gene>
    <name evidence="1" type="ORF">BE17_52630</name>
</gene>
<dbReference type="EMBL" id="JEMB01001466">
    <property type="protein sequence ID" value="KYF87144.1"/>
    <property type="molecule type" value="Genomic_DNA"/>
</dbReference>